<accession>A0A6I1GK93</accession>
<sequence length="275" mass="31800">MTTTIGDIHDANDHDANDRDDRDLNGRDDHANDPPAALLDTADIARFFERHEPDLYYECKREFDREVDLNPYKRHSEAVLNLVRWMFYDWFAFECAIVMTGKENADGYPQTRRVPRGEGISPFGYMTELAHVQDMIDDAVRSDLKEVDATNKATIFWIRDANAATQRMRLEDVMHGGEYTVYGGDLAARYDGAHGGMLVNRIARVRGMWRFCAVCLYESRRPDTPRARQKLLTGFGKGGYQPDFPGLVRFFYGRAKDTGLDWEETEALLRRRRKR</sequence>
<organism evidence="2 3">
    <name type="scientific">Bifidobacterium leontopitheci</name>
    <dbReference type="NCBI Taxonomy" id="2650774"/>
    <lineage>
        <taxon>Bacteria</taxon>
        <taxon>Bacillati</taxon>
        <taxon>Actinomycetota</taxon>
        <taxon>Actinomycetes</taxon>
        <taxon>Bifidobacteriales</taxon>
        <taxon>Bifidobacteriaceae</taxon>
        <taxon>Bifidobacterium</taxon>
    </lineage>
</organism>
<feature type="compositionally biased region" description="Basic and acidic residues" evidence="1">
    <location>
        <begin position="7"/>
        <end position="32"/>
    </location>
</feature>
<proteinExistence type="predicted"/>
<dbReference type="EMBL" id="WBVT01000029">
    <property type="protein sequence ID" value="KAB7789849.1"/>
    <property type="molecule type" value="Genomic_DNA"/>
</dbReference>
<evidence type="ECO:0000313" key="2">
    <source>
        <dbReference type="EMBL" id="KAB7789849.1"/>
    </source>
</evidence>
<comment type="caution">
    <text evidence="2">The sequence shown here is derived from an EMBL/GenBank/DDBJ whole genome shotgun (WGS) entry which is preliminary data.</text>
</comment>
<dbReference type="RefSeq" id="WP_226836150.1">
    <property type="nucleotide sequence ID" value="NZ_JBHSKZ010000020.1"/>
</dbReference>
<feature type="region of interest" description="Disordered" evidence="1">
    <location>
        <begin position="1"/>
        <end position="36"/>
    </location>
</feature>
<keyword evidence="3" id="KW-1185">Reference proteome</keyword>
<name>A0A6I1GK93_9BIFI</name>
<gene>
    <name evidence="2" type="ORF">F7D09_1641</name>
</gene>
<protein>
    <submittedName>
        <fullName evidence="2">Uncharacterized protein</fullName>
    </submittedName>
</protein>
<evidence type="ECO:0000313" key="3">
    <source>
        <dbReference type="Proteomes" id="UP000441772"/>
    </source>
</evidence>
<evidence type="ECO:0000256" key="1">
    <source>
        <dbReference type="SAM" id="MobiDB-lite"/>
    </source>
</evidence>
<reference evidence="2 3" key="1">
    <citation type="submission" date="2019-09" db="EMBL/GenBank/DDBJ databases">
        <title>Characterization of the phylogenetic diversity of two novel species belonging to the genus Bifidobacterium: Bifidobacterium cebidarum sp. nov. and Bifidobacterium leontopitheci sp. nov.</title>
        <authorList>
            <person name="Lugli G.A."/>
            <person name="Duranti S."/>
            <person name="Milani C."/>
            <person name="Turroni F."/>
            <person name="Ventura M."/>
        </authorList>
    </citation>
    <scope>NUCLEOTIDE SEQUENCE [LARGE SCALE GENOMIC DNA]</scope>
    <source>
        <strain evidence="2 3">LMG 31471</strain>
    </source>
</reference>
<dbReference type="AlphaFoldDB" id="A0A6I1GK93"/>
<dbReference type="Proteomes" id="UP000441772">
    <property type="component" value="Unassembled WGS sequence"/>
</dbReference>